<evidence type="ECO:0000259" key="1">
    <source>
        <dbReference type="PROSITE" id="PS50878"/>
    </source>
</evidence>
<name>A0ABQ7S757_9ACAR</name>
<evidence type="ECO:0000313" key="2">
    <source>
        <dbReference type="EMBL" id="KAG9509252.1"/>
    </source>
</evidence>
<dbReference type="PANTHER" id="PTHR24559:SF444">
    <property type="entry name" value="REVERSE TRANSCRIPTASE DOMAIN-CONTAINING PROTEIN"/>
    <property type="match status" value="1"/>
</dbReference>
<dbReference type="InterPro" id="IPR043502">
    <property type="entry name" value="DNA/RNA_pol_sf"/>
</dbReference>
<dbReference type="Gene3D" id="3.30.70.270">
    <property type="match status" value="1"/>
</dbReference>
<feature type="domain" description="Reverse transcriptase" evidence="1">
    <location>
        <begin position="1"/>
        <end position="119"/>
    </location>
</feature>
<comment type="caution">
    <text evidence="2">The sequence shown here is derived from an EMBL/GenBank/DDBJ whole genome shotgun (WGS) entry which is preliminary data.</text>
</comment>
<organism evidence="2 3">
    <name type="scientific">Fragariocoptes setiger</name>
    <dbReference type="NCBI Taxonomy" id="1670756"/>
    <lineage>
        <taxon>Eukaryota</taxon>
        <taxon>Metazoa</taxon>
        <taxon>Ecdysozoa</taxon>
        <taxon>Arthropoda</taxon>
        <taxon>Chelicerata</taxon>
        <taxon>Arachnida</taxon>
        <taxon>Acari</taxon>
        <taxon>Acariformes</taxon>
        <taxon>Trombidiformes</taxon>
        <taxon>Prostigmata</taxon>
        <taxon>Eupodina</taxon>
        <taxon>Eriophyoidea</taxon>
        <taxon>Phytoptidae</taxon>
        <taxon>Fragariocoptes</taxon>
    </lineage>
</organism>
<dbReference type="Proteomes" id="UP000825002">
    <property type="component" value="Unassembled WGS sequence"/>
</dbReference>
<evidence type="ECO:0000313" key="3">
    <source>
        <dbReference type="Proteomes" id="UP000825002"/>
    </source>
</evidence>
<protein>
    <submittedName>
        <fullName evidence="2">Retrovirus-related Pol polyprotein from transposon 297</fullName>
    </submittedName>
</protein>
<dbReference type="InterPro" id="IPR053134">
    <property type="entry name" value="RNA-dir_DNA_polymerase"/>
</dbReference>
<dbReference type="InterPro" id="IPR000477">
    <property type="entry name" value="RT_dom"/>
</dbReference>
<proteinExistence type="predicted"/>
<dbReference type="Pfam" id="PF00078">
    <property type="entry name" value="RVT_1"/>
    <property type="match status" value="1"/>
</dbReference>
<dbReference type="InterPro" id="IPR043128">
    <property type="entry name" value="Rev_trsase/Diguanyl_cyclase"/>
</dbReference>
<dbReference type="EMBL" id="JAIFTH010000578">
    <property type="protein sequence ID" value="KAG9509252.1"/>
    <property type="molecule type" value="Genomic_DNA"/>
</dbReference>
<sequence>MRFCVGFRVVNALTVPWVYPLSRVDDTLNWLRGGQYFSSLDLLSGYWQVPMADDSKEVTAFRTESGHYQFRRMLFGLRNAGSTFQALMNEVLKGLTGKQVLVYLDDELVRAIERAERSV</sequence>
<dbReference type="SUPFAM" id="SSF56672">
    <property type="entry name" value="DNA/RNA polymerases"/>
    <property type="match status" value="1"/>
</dbReference>
<accession>A0ABQ7S757</accession>
<dbReference type="Gene3D" id="3.10.10.10">
    <property type="entry name" value="HIV Type 1 Reverse Transcriptase, subunit A, domain 1"/>
    <property type="match status" value="1"/>
</dbReference>
<gene>
    <name evidence="2" type="primary">pol</name>
    <name evidence="2" type="ORF">GZH46_02238</name>
</gene>
<dbReference type="PROSITE" id="PS50878">
    <property type="entry name" value="RT_POL"/>
    <property type="match status" value="1"/>
</dbReference>
<feature type="non-terminal residue" evidence="2">
    <location>
        <position position="1"/>
    </location>
</feature>
<dbReference type="PANTHER" id="PTHR24559">
    <property type="entry name" value="TRANSPOSON TY3-I GAG-POL POLYPROTEIN"/>
    <property type="match status" value="1"/>
</dbReference>
<keyword evidence="3" id="KW-1185">Reference proteome</keyword>
<reference evidence="2 3" key="1">
    <citation type="submission" date="2020-10" db="EMBL/GenBank/DDBJ databases">
        <authorList>
            <person name="Klimov P.B."/>
            <person name="Dyachkov S.M."/>
            <person name="Chetverikov P.E."/>
        </authorList>
    </citation>
    <scope>NUCLEOTIDE SEQUENCE [LARGE SCALE GENOMIC DNA]</scope>
    <source>
        <strain evidence="2">BMOC 18-1129-001#AD2665</strain>
        <tissue evidence="2">Entire mites</tissue>
    </source>
</reference>
<dbReference type="CDD" id="cd01647">
    <property type="entry name" value="RT_LTR"/>
    <property type="match status" value="1"/>
</dbReference>